<keyword evidence="2" id="KW-1185">Reference proteome</keyword>
<accession>A0A5B7D3L9</accession>
<proteinExistence type="predicted"/>
<organism evidence="1 2">
    <name type="scientific">Portunus trituberculatus</name>
    <name type="common">Swimming crab</name>
    <name type="synonym">Neptunus trituberculatus</name>
    <dbReference type="NCBI Taxonomy" id="210409"/>
    <lineage>
        <taxon>Eukaryota</taxon>
        <taxon>Metazoa</taxon>
        <taxon>Ecdysozoa</taxon>
        <taxon>Arthropoda</taxon>
        <taxon>Crustacea</taxon>
        <taxon>Multicrustacea</taxon>
        <taxon>Malacostraca</taxon>
        <taxon>Eumalacostraca</taxon>
        <taxon>Eucarida</taxon>
        <taxon>Decapoda</taxon>
        <taxon>Pleocyemata</taxon>
        <taxon>Brachyura</taxon>
        <taxon>Eubrachyura</taxon>
        <taxon>Portunoidea</taxon>
        <taxon>Portunidae</taxon>
        <taxon>Portuninae</taxon>
        <taxon>Portunus</taxon>
    </lineage>
</organism>
<evidence type="ECO:0000313" key="1">
    <source>
        <dbReference type="EMBL" id="MPC15915.1"/>
    </source>
</evidence>
<protein>
    <submittedName>
        <fullName evidence="1">Uncharacterized protein</fullName>
    </submittedName>
</protein>
<reference evidence="1 2" key="1">
    <citation type="submission" date="2019-05" db="EMBL/GenBank/DDBJ databases">
        <title>Another draft genome of Portunus trituberculatus and its Hox gene families provides insights of decapod evolution.</title>
        <authorList>
            <person name="Jeong J.-H."/>
            <person name="Song I."/>
            <person name="Kim S."/>
            <person name="Choi T."/>
            <person name="Kim D."/>
            <person name="Ryu S."/>
            <person name="Kim W."/>
        </authorList>
    </citation>
    <scope>NUCLEOTIDE SEQUENCE [LARGE SCALE GENOMIC DNA]</scope>
    <source>
        <tissue evidence="1">Muscle</tissue>
    </source>
</reference>
<dbReference type="EMBL" id="VSRR010000463">
    <property type="protein sequence ID" value="MPC15915.1"/>
    <property type="molecule type" value="Genomic_DNA"/>
</dbReference>
<dbReference type="AlphaFoldDB" id="A0A5B7D3L9"/>
<gene>
    <name evidence="1" type="ORF">E2C01_008719</name>
</gene>
<comment type="caution">
    <text evidence="1">The sequence shown here is derived from an EMBL/GenBank/DDBJ whole genome shotgun (WGS) entry which is preliminary data.</text>
</comment>
<sequence>MLKKVRSVKEADISLERVRRWSISLDQFSIAEFVEIVPAAESIPEVEILVLLGGHDDGLVALINTAKTEWILF</sequence>
<name>A0A5B7D3L9_PORTR</name>
<dbReference type="Proteomes" id="UP000324222">
    <property type="component" value="Unassembled WGS sequence"/>
</dbReference>
<evidence type="ECO:0000313" key="2">
    <source>
        <dbReference type="Proteomes" id="UP000324222"/>
    </source>
</evidence>